<keyword evidence="1 3" id="KW-0732">Signal</keyword>
<feature type="compositionally biased region" description="Polar residues" evidence="2">
    <location>
        <begin position="103"/>
        <end position="114"/>
    </location>
</feature>
<sequence length="359" mass="38360">MRARTIGGRRLTYPILALALALPLLTVGQPAQAAPHADGDSIRQVGTAVSAEAWAAGRQRYGARVTADAAIEAYWTPERMRNAKPVEESPSYKAAARRFAESGGTSSAAPTSRSKPVDVPPVAGLMGTPGMSTQAINPNLGFNHPTARSNGKVFFNMDGGSWVCSGAVINSVGFNTVWTAGHCIHGGPGSSLATNWSFVPGYDDDLANPRPHGTWTARELWTWSSWIDSSNWEADMAVAIMNTRNGVRIVNQFGGHGFRTHQGFTVGINNFGYPSGAPFDGGNLLRCSGNSTQSGARIRINCDLTAGASGGPWLINWDGNWGYLNGVNSTLNSYTAPTLWWSPYFDDTASELYNFTATH</sequence>
<feature type="chain" id="PRO_5027073452" description="V8-like Glu-specific endopeptidase" evidence="3">
    <location>
        <begin position="34"/>
        <end position="359"/>
    </location>
</feature>
<dbReference type="PANTHER" id="PTHR15462">
    <property type="entry name" value="SERINE PROTEASE"/>
    <property type="match status" value="1"/>
</dbReference>
<evidence type="ECO:0000313" key="4">
    <source>
        <dbReference type="EMBL" id="NGM14120.1"/>
    </source>
</evidence>
<evidence type="ECO:0000256" key="1">
    <source>
        <dbReference type="ARBA" id="ARBA00022729"/>
    </source>
</evidence>
<protein>
    <recommendedName>
        <fullName evidence="6">V8-like Glu-specific endopeptidase</fullName>
    </recommendedName>
</protein>
<gene>
    <name evidence="4" type="ORF">ENC19_16270</name>
</gene>
<proteinExistence type="predicted"/>
<dbReference type="EMBL" id="SAIY01000005">
    <property type="protein sequence ID" value="NGM14120.1"/>
    <property type="molecule type" value="Genomic_DNA"/>
</dbReference>
<feature type="region of interest" description="Disordered" evidence="2">
    <location>
        <begin position="96"/>
        <end position="119"/>
    </location>
</feature>
<dbReference type="InterPro" id="IPR050966">
    <property type="entry name" value="Glutamyl_endopeptidase"/>
</dbReference>
<accession>A0A6M1L5E0</accession>
<keyword evidence="5" id="KW-1185">Reference proteome</keyword>
<reference evidence="4 5" key="1">
    <citation type="submission" date="2020-02" db="EMBL/GenBank/DDBJ databases">
        <title>Draft Genome Sequence of Verrucosispora sp. Strain CWR15, Isolated from Gulf of Mexico Sponge.</title>
        <authorList>
            <person name="Kennedy S.J."/>
            <person name="Cella E."/>
            <person name="Azarian T."/>
            <person name="Baker B.J."/>
            <person name="Shaw L.N."/>
        </authorList>
    </citation>
    <scope>NUCLEOTIDE SEQUENCE [LARGE SCALE GENOMIC DNA]</scope>
    <source>
        <strain evidence="4 5">CWR15</strain>
    </source>
</reference>
<comment type="caution">
    <text evidence="4">The sequence shown here is derived from an EMBL/GenBank/DDBJ whole genome shotgun (WGS) entry which is preliminary data.</text>
</comment>
<evidence type="ECO:0000256" key="3">
    <source>
        <dbReference type="SAM" id="SignalP"/>
    </source>
</evidence>
<organism evidence="4 5">
    <name type="scientific">Verrucosispora sioxanthis</name>
    <dbReference type="NCBI Taxonomy" id="2499994"/>
    <lineage>
        <taxon>Bacteria</taxon>
        <taxon>Bacillati</taxon>
        <taxon>Actinomycetota</taxon>
        <taxon>Actinomycetes</taxon>
        <taxon>Micromonosporales</taxon>
        <taxon>Micromonosporaceae</taxon>
        <taxon>Micromonospora</taxon>
    </lineage>
</organism>
<feature type="signal peptide" evidence="3">
    <location>
        <begin position="1"/>
        <end position="33"/>
    </location>
</feature>
<dbReference type="Gene3D" id="2.40.10.10">
    <property type="entry name" value="Trypsin-like serine proteases"/>
    <property type="match status" value="2"/>
</dbReference>
<dbReference type="Proteomes" id="UP000478148">
    <property type="component" value="Unassembled WGS sequence"/>
</dbReference>
<evidence type="ECO:0008006" key="6">
    <source>
        <dbReference type="Google" id="ProtNLM"/>
    </source>
</evidence>
<dbReference type="RefSeq" id="WP_164448032.1">
    <property type="nucleotide sequence ID" value="NZ_SAIY01000005.1"/>
</dbReference>
<dbReference type="AlphaFoldDB" id="A0A6M1L5E0"/>
<dbReference type="SUPFAM" id="SSF50494">
    <property type="entry name" value="Trypsin-like serine proteases"/>
    <property type="match status" value="1"/>
</dbReference>
<evidence type="ECO:0000256" key="2">
    <source>
        <dbReference type="SAM" id="MobiDB-lite"/>
    </source>
</evidence>
<dbReference type="InterPro" id="IPR043504">
    <property type="entry name" value="Peptidase_S1_PA_chymotrypsin"/>
</dbReference>
<evidence type="ECO:0000313" key="5">
    <source>
        <dbReference type="Proteomes" id="UP000478148"/>
    </source>
</evidence>
<dbReference type="InterPro" id="IPR009003">
    <property type="entry name" value="Peptidase_S1_PA"/>
</dbReference>
<name>A0A6M1L5E0_9ACTN</name>